<dbReference type="InterPro" id="IPR036388">
    <property type="entry name" value="WH-like_DNA-bd_sf"/>
</dbReference>
<dbReference type="Gene3D" id="3.40.190.10">
    <property type="entry name" value="Periplasmic binding protein-like II"/>
    <property type="match status" value="2"/>
</dbReference>
<evidence type="ECO:0000256" key="4">
    <source>
        <dbReference type="ARBA" id="ARBA00023163"/>
    </source>
</evidence>
<accession>A0A9X3ALH6</accession>
<dbReference type="PROSITE" id="PS50931">
    <property type="entry name" value="HTH_LYSR"/>
    <property type="match status" value="1"/>
</dbReference>
<dbReference type="EMBL" id="JAOAMV010000004">
    <property type="protein sequence ID" value="MCT2559308.1"/>
    <property type="molecule type" value="Genomic_DNA"/>
</dbReference>
<dbReference type="PANTHER" id="PTHR30346">
    <property type="entry name" value="TRANSCRIPTIONAL DUAL REGULATOR HCAR-RELATED"/>
    <property type="match status" value="1"/>
</dbReference>
<keyword evidence="7" id="KW-1185">Reference proteome</keyword>
<keyword evidence="2" id="KW-0805">Transcription regulation</keyword>
<dbReference type="GO" id="GO:0003677">
    <property type="term" value="F:DNA binding"/>
    <property type="evidence" value="ECO:0007669"/>
    <property type="project" value="UniProtKB-KW"/>
</dbReference>
<dbReference type="GO" id="GO:0003700">
    <property type="term" value="F:DNA-binding transcription factor activity"/>
    <property type="evidence" value="ECO:0007669"/>
    <property type="project" value="InterPro"/>
</dbReference>
<dbReference type="RefSeq" id="WP_259962178.1">
    <property type="nucleotide sequence ID" value="NZ_JAOAMV010000004.1"/>
</dbReference>
<evidence type="ECO:0000313" key="7">
    <source>
        <dbReference type="Proteomes" id="UP001142648"/>
    </source>
</evidence>
<organism evidence="6 7">
    <name type="scientific">Tsuneonella litorea</name>
    <dbReference type="NCBI Taxonomy" id="2976475"/>
    <lineage>
        <taxon>Bacteria</taxon>
        <taxon>Pseudomonadati</taxon>
        <taxon>Pseudomonadota</taxon>
        <taxon>Alphaproteobacteria</taxon>
        <taxon>Sphingomonadales</taxon>
        <taxon>Erythrobacteraceae</taxon>
        <taxon>Tsuneonella</taxon>
    </lineage>
</organism>
<comment type="caution">
    <text evidence="6">The sequence shown here is derived from an EMBL/GenBank/DDBJ whole genome shotgun (WGS) entry which is preliminary data.</text>
</comment>
<dbReference type="PANTHER" id="PTHR30346:SF28">
    <property type="entry name" value="HTH-TYPE TRANSCRIPTIONAL REGULATOR CYNR"/>
    <property type="match status" value="1"/>
</dbReference>
<dbReference type="SUPFAM" id="SSF46785">
    <property type="entry name" value="Winged helix' DNA-binding domain"/>
    <property type="match status" value="1"/>
</dbReference>
<dbReference type="Proteomes" id="UP001142648">
    <property type="component" value="Unassembled WGS sequence"/>
</dbReference>
<dbReference type="FunFam" id="1.10.10.10:FF:000001">
    <property type="entry name" value="LysR family transcriptional regulator"/>
    <property type="match status" value="1"/>
</dbReference>
<dbReference type="PRINTS" id="PR00039">
    <property type="entry name" value="HTHLYSR"/>
</dbReference>
<dbReference type="Pfam" id="PF00126">
    <property type="entry name" value="HTH_1"/>
    <property type="match status" value="1"/>
</dbReference>
<evidence type="ECO:0000256" key="2">
    <source>
        <dbReference type="ARBA" id="ARBA00023015"/>
    </source>
</evidence>
<comment type="similarity">
    <text evidence="1">Belongs to the LysR transcriptional regulatory family.</text>
</comment>
<evidence type="ECO:0000259" key="5">
    <source>
        <dbReference type="PROSITE" id="PS50931"/>
    </source>
</evidence>
<gene>
    <name evidence="6" type="ORF">N0B51_09960</name>
</gene>
<sequence length="292" mass="31867">MIERYLIRYFIAVVDRGSFSRAAAMAHVSQPTLSAGIAKLERLLGTPLFKRDNRRVELTAAGARFVEHARAIERAFTGAETVGSGEAAAQLLRIGIASTLPPVMVGAAVATARKADTNTRIEILDGRMRDLLQRLDRGRLDAVIGPVPASREMVREIGREDYAMAFAASHPLARRSAVAPAELVNETMLVRRQCEALPETSRFFTTHGVRPFMASRTDDDERALALVASGLAITLVPRCYARKGIILLRLERFDVERTIGLVSDPDAMVRIGTSTVLAALCDSFQEALLPPT</sequence>
<dbReference type="InterPro" id="IPR000847">
    <property type="entry name" value="LysR_HTH_N"/>
</dbReference>
<name>A0A9X3ALH6_9SPHN</name>
<keyword evidence="3" id="KW-0238">DNA-binding</keyword>
<dbReference type="AlphaFoldDB" id="A0A9X3ALH6"/>
<proteinExistence type="inferred from homology"/>
<evidence type="ECO:0000256" key="3">
    <source>
        <dbReference type="ARBA" id="ARBA00023125"/>
    </source>
</evidence>
<dbReference type="InterPro" id="IPR005119">
    <property type="entry name" value="LysR_subst-bd"/>
</dbReference>
<protein>
    <submittedName>
        <fullName evidence="6">LysR family transcriptional regulator</fullName>
    </submittedName>
</protein>
<dbReference type="InterPro" id="IPR036390">
    <property type="entry name" value="WH_DNA-bd_sf"/>
</dbReference>
<feature type="domain" description="HTH lysR-type" evidence="5">
    <location>
        <begin position="1"/>
        <end position="59"/>
    </location>
</feature>
<dbReference type="GO" id="GO:0032993">
    <property type="term" value="C:protein-DNA complex"/>
    <property type="evidence" value="ECO:0007669"/>
    <property type="project" value="TreeGrafter"/>
</dbReference>
<keyword evidence="4" id="KW-0804">Transcription</keyword>
<dbReference type="Pfam" id="PF03466">
    <property type="entry name" value="LysR_substrate"/>
    <property type="match status" value="1"/>
</dbReference>
<reference evidence="6" key="1">
    <citation type="submission" date="2022-09" db="EMBL/GenBank/DDBJ databases">
        <title>The genome sequence of Tsuneonella sp. YG55.</title>
        <authorList>
            <person name="Liu Y."/>
        </authorList>
    </citation>
    <scope>NUCLEOTIDE SEQUENCE</scope>
    <source>
        <strain evidence="6">YG55</strain>
    </source>
</reference>
<evidence type="ECO:0000256" key="1">
    <source>
        <dbReference type="ARBA" id="ARBA00009437"/>
    </source>
</evidence>
<dbReference type="SUPFAM" id="SSF53850">
    <property type="entry name" value="Periplasmic binding protein-like II"/>
    <property type="match status" value="1"/>
</dbReference>
<dbReference type="CDD" id="cd05466">
    <property type="entry name" value="PBP2_LTTR_substrate"/>
    <property type="match status" value="1"/>
</dbReference>
<evidence type="ECO:0000313" key="6">
    <source>
        <dbReference type="EMBL" id="MCT2559308.1"/>
    </source>
</evidence>
<dbReference type="Gene3D" id="1.10.10.10">
    <property type="entry name" value="Winged helix-like DNA-binding domain superfamily/Winged helix DNA-binding domain"/>
    <property type="match status" value="1"/>
</dbReference>